<dbReference type="InterPro" id="IPR050315">
    <property type="entry name" value="FAD-oxidoreductase_2"/>
</dbReference>
<dbReference type="eggNOG" id="COG1053">
    <property type="taxonomic scope" value="Bacteria"/>
</dbReference>
<proteinExistence type="predicted"/>
<evidence type="ECO:0000313" key="7">
    <source>
        <dbReference type="Proteomes" id="UP000013117"/>
    </source>
</evidence>
<dbReference type="SUPFAM" id="SSF51905">
    <property type="entry name" value="FAD/NAD(P)-binding domain"/>
    <property type="match status" value="1"/>
</dbReference>
<comment type="caution">
    <text evidence="6">The sequence shown here is derived from an EMBL/GenBank/DDBJ whole genome shotgun (WGS) entry which is preliminary data.</text>
</comment>
<dbReference type="GO" id="GO:0016491">
    <property type="term" value="F:oxidoreductase activity"/>
    <property type="evidence" value="ECO:0007669"/>
    <property type="project" value="UniProtKB-KW"/>
</dbReference>
<evidence type="ECO:0000313" key="6">
    <source>
        <dbReference type="EMBL" id="ENV33262.1"/>
    </source>
</evidence>
<dbReference type="PATRIC" id="fig|1120926.3.peg.2544"/>
<feature type="domain" description="FAD-dependent oxidoreductase 2 FAD-binding" evidence="5">
    <location>
        <begin position="31"/>
        <end position="569"/>
    </location>
</feature>
<dbReference type="AlphaFoldDB" id="N8Y921"/>
<evidence type="ECO:0000256" key="1">
    <source>
        <dbReference type="ARBA" id="ARBA00001974"/>
    </source>
</evidence>
<dbReference type="NCBIfam" id="NF004789">
    <property type="entry name" value="PRK06134.1"/>
    <property type="match status" value="1"/>
</dbReference>
<gene>
    <name evidence="6" type="ORF">F960_02628</name>
</gene>
<dbReference type="EMBL" id="APPN01000070">
    <property type="protein sequence ID" value="ENV33262.1"/>
    <property type="molecule type" value="Genomic_DNA"/>
</dbReference>
<dbReference type="InterPro" id="IPR036188">
    <property type="entry name" value="FAD/NAD-bd_sf"/>
</dbReference>
<dbReference type="PANTHER" id="PTHR43400">
    <property type="entry name" value="FUMARATE REDUCTASE"/>
    <property type="match status" value="1"/>
</dbReference>
<organism evidence="6 7">
    <name type="scientific">Acinetobacter gerneri DSM 14967 = CIP 107464 = MTCC 9824</name>
    <dbReference type="NCBI Taxonomy" id="1120926"/>
    <lineage>
        <taxon>Bacteria</taxon>
        <taxon>Pseudomonadati</taxon>
        <taxon>Pseudomonadota</taxon>
        <taxon>Gammaproteobacteria</taxon>
        <taxon>Moraxellales</taxon>
        <taxon>Moraxellaceae</taxon>
        <taxon>Acinetobacter</taxon>
    </lineage>
</organism>
<keyword evidence="3" id="KW-0274">FAD</keyword>
<reference evidence="6 7" key="1">
    <citation type="submission" date="2013-02" db="EMBL/GenBank/DDBJ databases">
        <title>The Genome Sequence of Acinetobacter gerneri CIP 107464.</title>
        <authorList>
            <consortium name="The Broad Institute Genome Sequencing Platform"/>
            <consortium name="The Broad Institute Genome Sequencing Center for Infectious Disease"/>
            <person name="Cerqueira G."/>
            <person name="Feldgarden M."/>
            <person name="Courvalin P."/>
            <person name="Perichon B."/>
            <person name="Grillot-Courvalin C."/>
            <person name="Clermont D."/>
            <person name="Rocha E."/>
            <person name="Yoon E.-J."/>
            <person name="Nemec A."/>
            <person name="Walker B."/>
            <person name="Young S.K."/>
            <person name="Zeng Q."/>
            <person name="Gargeya S."/>
            <person name="Fitzgerald M."/>
            <person name="Haas B."/>
            <person name="Abouelleil A."/>
            <person name="Alvarado L."/>
            <person name="Arachchi H.M."/>
            <person name="Berlin A.M."/>
            <person name="Chapman S.B."/>
            <person name="Dewar J."/>
            <person name="Goldberg J."/>
            <person name="Griggs A."/>
            <person name="Gujja S."/>
            <person name="Hansen M."/>
            <person name="Howarth C."/>
            <person name="Imamovic A."/>
            <person name="Larimer J."/>
            <person name="McCowan C."/>
            <person name="Murphy C."/>
            <person name="Neiman D."/>
            <person name="Pearson M."/>
            <person name="Priest M."/>
            <person name="Roberts A."/>
            <person name="Saif S."/>
            <person name="Shea T."/>
            <person name="Sisk P."/>
            <person name="Sykes S."/>
            <person name="Wortman J."/>
            <person name="Nusbaum C."/>
            <person name="Birren B."/>
        </authorList>
    </citation>
    <scope>NUCLEOTIDE SEQUENCE [LARGE SCALE GENOMIC DNA]</scope>
    <source>
        <strain evidence="6 7">CIP 107464</strain>
    </source>
</reference>
<dbReference type="Pfam" id="PF00890">
    <property type="entry name" value="FAD_binding_2"/>
    <property type="match status" value="1"/>
</dbReference>
<keyword evidence="2" id="KW-0285">Flavoprotein</keyword>
<evidence type="ECO:0000256" key="3">
    <source>
        <dbReference type="ARBA" id="ARBA00022827"/>
    </source>
</evidence>
<dbReference type="PANTHER" id="PTHR43400:SF10">
    <property type="entry name" value="3-OXOSTEROID 1-DEHYDROGENASE"/>
    <property type="match status" value="1"/>
</dbReference>
<keyword evidence="7" id="KW-1185">Reference proteome</keyword>
<dbReference type="STRING" id="202952.GCA_000747725_01205"/>
<protein>
    <recommendedName>
        <fullName evidence="5">FAD-dependent oxidoreductase 2 FAD-binding domain-containing protein</fullName>
    </recommendedName>
</protein>
<accession>N8Y921</accession>
<sequence length="597" mass="65072">MKWLWGDVMNASTQHDFSSVEQPIYQTLSCDVLVIGSGAGGLSTAVTAAVQGLDVVVTEKASVFGGTTAVSGGWLWIPNTPHAKKAGQSEPIDQVKTYLKNVLLEKYDEDRIHQYLTKAPEMVDFFENSTAVKFNPGAMVPDFFDIEGSRVGWRSVVAAPFDGRELGQNLHLLKPAIPETTVWGMGIASGPDMKHFINTFRAVSSFAYATKRVLRHFMDLIFHKRSTQIVNGNALVARLLKSALDQQVKLLPNHAATDLIYEQGEVKGAVFQTPNGQVKIMAKHGVVLATGGFPHDETRKKQLFKHVAEGTPHYSAAPETNTGDGIKLAEKIGAEVDQTLPWSGAWAPVSLMPRLDGTLGRFPHLVERGKPGLIAVLKNGQRFTNEGESYPLFIKDLLKNTRKGELAHCWLICDHKFIRRYGLGAVKPFPISMKPWLENGYLKRAEHLKDLAKQCGIDAEAFEKSVSSYNIHAKQGLDPEFNRGTTPYQKAQGDADHRPNPCIAAIEHGPFYAVKVVPGSLGTFAGLITDNDARVLDQATHLPIKGLYAVGNDMNSIMGGQYPSGGITLGPAMTFGYLAAQDLVQKSKSASTTASVI</sequence>
<dbReference type="HOGENOM" id="CLU_011398_4_2_6"/>
<dbReference type="InterPro" id="IPR027477">
    <property type="entry name" value="Succ_DH/fumarate_Rdtase_cat_sf"/>
</dbReference>
<evidence type="ECO:0000256" key="4">
    <source>
        <dbReference type="ARBA" id="ARBA00023002"/>
    </source>
</evidence>
<keyword evidence="4" id="KW-0560">Oxidoreductase</keyword>
<name>N8Y921_9GAMM</name>
<dbReference type="Proteomes" id="UP000013117">
    <property type="component" value="Unassembled WGS sequence"/>
</dbReference>
<dbReference type="GO" id="GO:0008202">
    <property type="term" value="P:steroid metabolic process"/>
    <property type="evidence" value="ECO:0007669"/>
    <property type="project" value="UniProtKB-ARBA"/>
</dbReference>
<dbReference type="InterPro" id="IPR003953">
    <property type="entry name" value="FAD-dep_OxRdtase_2_FAD-bd"/>
</dbReference>
<dbReference type="SUPFAM" id="SSF56425">
    <property type="entry name" value="Succinate dehydrogenase/fumarate reductase flavoprotein, catalytic domain"/>
    <property type="match status" value="1"/>
</dbReference>
<dbReference type="Gene3D" id="3.50.50.60">
    <property type="entry name" value="FAD/NAD(P)-binding domain"/>
    <property type="match status" value="2"/>
</dbReference>
<evidence type="ECO:0000256" key="2">
    <source>
        <dbReference type="ARBA" id="ARBA00022630"/>
    </source>
</evidence>
<evidence type="ECO:0000259" key="5">
    <source>
        <dbReference type="Pfam" id="PF00890"/>
    </source>
</evidence>
<comment type="cofactor">
    <cofactor evidence="1">
        <name>FAD</name>
        <dbReference type="ChEBI" id="CHEBI:57692"/>
    </cofactor>
</comment>
<dbReference type="PRINTS" id="PR00411">
    <property type="entry name" value="PNDRDTASEI"/>
</dbReference>